<evidence type="ECO:0000256" key="7">
    <source>
        <dbReference type="SAM" id="Phobius"/>
    </source>
</evidence>
<comment type="similarity">
    <text evidence="2">Belongs to the CSC1 (TC 1.A.17) family.</text>
</comment>
<dbReference type="Pfam" id="PF13967">
    <property type="entry name" value="RSN1_TM"/>
    <property type="match status" value="1"/>
</dbReference>
<evidence type="ECO:0000259" key="10">
    <source>
        <dbReference type="Pfam" id="PF14703"/>
    </source>
</evidence>
<feature type="transmembrane region" description="Helical" evidence="7">
    <location>
        <begin position="431"/>
        <end position="455"/>
    </location>
</feature>
<feature type="domain" description="CSC1/OSCA1-like cytosolic" evidence="10">
    <location>
        <begin position="184"/>
        <end position="353"/>
    </location>
</feature>
<dbReference type="AlphaFoldDB" id="A0A060TBC9"/>
<dbReference type="Pfam" id="PF14703">
    <property type="entry name" value="PHM7_cyt"/>
    <property type="match status" value="1"/>
</dbReference>
<feature type="domain" description="CSC1/OSCA1-like N-terminal transmembrane" evidence="9">
    <location>
        <begin position="79"/>
        <end position="165"/>
    </location>
</feature>
<feature type="transmembrane region" description="Helical" evidence="7">
    <location>
        <begin position="84"/>
        <end position="105"/>
    </location>
</feature>
<reference evidence="11" key="2">
    <citation type="submission" date="2014-06" db="EMBL/GenBank/DDBJ databases">
        <title>The complete genome of Blastobotrys (Arxula) adeninivorans LS3 - a yeast of biotechnological interest.</title>
        <authorList>
            <person name="Kunze G."/>
            <person name="Gaillardin C."/>
            <person name="Czernicka M."/>
            <person name="Durrens P."/>
            <person name="Martin T."/>
            <person name="Boer E."/>
            <person name="Gabaldon T."/>
            <person name="Cruz J."/>
            <person name="Talla E."/>
            <person name="Marck C."/>
            <person name="Goffeau A."/>
            <person name="Barbe V."/>
            <person name="Baret P."/>
            <person name="Baronian K."/>
            <person name="Beier S."/>
            <person name="Bleykasten C."/>
            <person name="Bode R."/>
            <person name="Casaregola S."/>
            <person name="Despons L."/>
            <person name="Fairhead C."/>
            <person name="Giersberg M."/>
            <person name="Gierski P."/>
            <person name="Hahnel U."/>
            <person name="Hartmann A."/>
            <person name="Jankowska D."/>
            <person name="Jubin C."/>
            <person name="Jung P."/>
            <person name="Lafontaine I."/>
            <person name="Leh-Louis V."/>
            <person name="Lemaire M."/>
            <person name="Marcet-Houben M."/>
            <person name="Mascher M."/>
            <person name="Morel G."/>
            <person name="Richard G.-F."/>
            <person name="Riechen J."/>
            <person name="Sacerdot C."/>
            <person name="Sarkar A."/>
            <person name="Savel G."/>
            <person name="Schacherer J."/>
            <person name="Sherman D."/>
            <person name="Straub M.-L."/>
            <person name="Stein N."/>
            <person name="Thierry A."/>
            <person name="Trautwein-Schult A."/>
            <person name="Westhof E."/>
            <person name="Worch S."/>
            <person name="Dujon B."/>
            <person name="Souciet J.-L."/>
            <person name="Wincker P."/>
            <person name="Scholz U."/>
            <person name="Neuveglise N."/>
        </authorList>
    </citation>
    <scope>NUCLEOTIDE SEQUENCE</scope>
    <source>
        <strain evidence="11">LS3</strain>
    </source>
</reference>
<accession>A0A060TBC9</accession>
<feature type="transmembrane region" description="Helical" evidence="7">
    <location>
        <begin position="673"/>
        <end position="694"/>
    </location>
</feature>
<feature type="transmembrane region" description="Helical" evidence="7">
    <location>
        <begin position="389"/>
        <end position="411"/>
    </location>
</feature>
<evidence type="ECO:0000256" key="4">
    <source>
        <dbReference type="ARBA" id="ARBA00022692"/>
    </source>
</evidence>
<dbReference type="InterPro" id="IPR032880">
    <property type="entry name" value="CSC1/OSCA1-like_N"/>
</dbReference>
<reference evidence="11" key="1">
    <citation type="submission" date="2014-02" db="EMBL/GenBank/DDBJ databases">
        <authorList>
            <person name="Genoscope - CEA"/>
        </authorList>
    </citation>
    <scope>NUCLEOTIDE SEQUENCE</scope>
    <source>
        <strain evidence="11">LS3</strain>
    </source>
</reference>
<dbReference type="InterPro" id="IPR027815">
    <property type="entry name" value="CSC1/OSCA1-like_cyt"/>
</dbReference>
<keyword evidence="4 7" id="KW-0812">Transmembrane</keyword>
<evidence type="ECO:0000256" key="1">
    <source>
        <dbReference type="ARBA" id="ARBA00004141"/>
    </source>
</evidence>
<dbReference type="InterPro" id="IPR045122">
    <property type="entry name" value="Csc1-like"/>
</dbReference>
<evidence type="ECO:0000256" key="6">
    <source>
        <dbReference type="ARBA" id="ARBA00023136"/>
    </source>
</evidence>
<evidence type="ECO:0000256" key="5">
    <source>
        <dbReference type="ARBA" id="ARBA00022989"/>
    </source>
</evidence>
<protein>
    <submittedName>
        <fullName evidence="11">ARAD1B14850p</fullName>
    </submittedName>
</protein>
<feature type="domain" description="CSC1/OSCA1-like 7TM region" evidence="8">
    <location>
        <begin position="386"/>
        <end position="665"/>
    </location>
</feature>
<dbReference type="GO" id="GO:0005227">
    <property type="term" value="F:calcium-activated cation channel activity"/>
    <property type="evidence" value="ECO:0007669"/>
    <property type="project" value="InterPro"/>
</dbReference>
<feature type="transmembrane region" description="Helical" evidence="7">
    <location>
        <begin position="521"/>
        <end position="541"/>
    </location>
</feature>
<keyword evidence="6 7" id="KW-0472">Membrane</keyword>
<dbReference type="InterPro" id="IPR003864">
    <property type="entry name" value="CSC1/OSCA1-like_7TM"/>
</dbReference>
<evidence type="ECO:0000313" key="11">
    <source>
        <dbReference type="EMBL" id="CDP36516.1"/>
    </source>
</evidence>
<keyword evidence="5 7" id="KW-1133">Transmembrane helix</keyword>
<feature type="transmembrane region" description="Helical" evidence="7">
    <location>
        <begin position="579"/>
        <end position="598"/>
    </location>
</feature>
<name>A0A060TBC9_BLAAD</name>
<proteinExistence type="inferred from homology"/>
<keyword evidence="3" id="KW-0813">Transport</keyword>
<feature type="transmembrane region" description="Helical" evidence="7">
    <location>
        <begin position="475"/>
        <end position="501"/>
    </location>
</feature>
<feature type="transmembrane region" description="Helical" evidence="7">
    <location>
        <begin position="644"/>
        <end position="667"/>
    </location>
</feature>
<dbReference type="Pfam" id="PF02714">
    <property type="entry name" value="RSN1_7TM"/>
    <property type="match status" value="1"/>
</dbReference>
<evidence type="ECO:0000256" key="2">
    <source>
        <dbReference type="ARBA" id="ARBA00007779"/>
    </source>
</evidence>
<dbReference type="EMBL" id="HG937692">
    <property type="protein sequence ID" value="CDP36516.1"/>
    <property type="molecule type" value="Genomic_DNA"/>
</dbReference>
<feature type="transmembrane region" description="Helical" evidence="7">
    <location>
        <begin position="144"/>
        <end position="163"/>
    </location>
</feature>
<feature type="transmembrane region" description="Helical" evidence="7">
    <location>
        <begin position="604"/>
        <end position="623"/>
    </location>
</feature>
<sequence>MEKVTQLFSAAPVANRAQATVGMSPWTLAASAGTAAVLFLVQLFLFLVLRSRPPFDGVYKTCHKTSPGFPLIRRLLPTEYGIDAYFFLRFVGLWAALFSIASFTMSPLLMAINALGEDASSPTGAQGLDKLSWVNNSTSKYNRLNVHLFVAITLVCFLGYVILHELQVYTNHLHDNEVIREHNCVLLLNIPKQFCNENALERHLDLLGLKPLKVTMSRDLRDLKRLVQKRDKFLSKLESAETAMISSAVRRANASAVLGKGNAEDRTEGDLWKTYLHIHELPHHYRMRRQWPFVEKVESLSYYKLHVNRLNGALKQAREHHQRYFPVMNNAVVQFCTPLHAQILCQTIIFQSSAFARVKCKIVDSDGINWESVLRPHWKKLVRKGATTAISLLIIIGWTFPVTLVGLLTQVNYLTQLIPPLSWIHDLPSKIQYTIAGALPAVFLSLLLSAVPVIFSSFNNEDTFRECNLVTQRNLFLFLFIQVFLVITISSGVSAVAYQVLHQPTTIPQLLASNLPKAGNFFLSYMILQGLTTSGIQLLCIDAIGTVLWKKFVLFLTSPSPRKIDNYQRHISPPPLKYCILYPVLTNLAVITIVYAVICPAIVVFASISFSLLFMVFRFRVAGYRVDLGMGAQAMYHTQAKCHVNAMFQIFFALYCMEICLIGLFLLQRGEQGSIVCTLQSLAMIVMLISTAVFHHQLYSHFSKQTTHVPLSLFQRCQVKEHPIQHPELCATNPPVWLPQDDLGIAMDQIQSIQTNFAHLTASFQGATATNGSIQVSHHSDHPD</sequence>
<evidence type="ECO:0000259" key="8">
    <source>
        <dbReference type="Pfam" id="PF02714"/>
    </source>
</evidence>
<dbReference type="GO" id="GO:0005886">
    <property type="term" value="C:plasma membrane"/>
    <property type="evidence" value="ECO:0007669"/>
    <property type="project" value="TreeGrafter"/>
</dbReference>
<evidence type="ECO:0000256" key="3">
    <source>
        <dbReference type="ARBA" id="ARBA00022448"/>
    </source>
</evidence>
<evidence type="ECO:0000259" key="9">
    <source>
        <dbReference type="Pfam" id="PF13967"/>
    </source>
</evidence>
<comment type="subcellular location">
    <subcellularLocation>
        <location evidence="1">Membrane</location>
        <topology evidence="1">Multi-pass membrane protein</topology>
    </subcellularLocation>
</comment>
<dbReference type="PANTHER" id="PTHR13018">
    <property type="entry name" value="PROBABLE MEMBRANE PROTEIN DUF221-RELATED"/>
    <property type="match status" value="1"/>
</dbReference>
<gene>
    <name evidence="11" type="ORF">GNLVRS02_ARAD1B14850g</name>
</gene>
<dbReference type="PhylomeDB" id="A0A060TBC9"/>
<dbReference type="PANTHER" id="PTHR13018:SF20">
    <property type="entry name" value="SPORULATION-SPECIFIC PROTEIN 75"/>
    <property type="match status" value="1"/>
</dbReference>
<feature type="transmembrane region" description="Helical" evidence="7">
    <location>
        <begin position="26"/>
        <end position="49"/>
    </location>
</feature>
<organism evidence="11">
    <name type="scientific">Blastobotrys adeninivorans</name>
    <name type="common">Yeast</name>
    <name type="synonym">Arxula adeninivorans</name>
    <dbReference type="NCBI Taxonomy" id="409370"/>
    <lineage>
        <taxon>Eukaryota</taxon>
        <taxon>Fungi</taxon>
        <taxon>Dikarya</taxon>
        <taxon>Ascomycota</taxon>
        <taxon>Saccharomycotina</taxon>
        <taxon>Dipodascomycetes</taxon>
        <taxon>Dipodascales</taxon>
        <taxon>Trichomonascaceae</taxon>
        <taxon>Blastobotrys</taxon>
    </lineage>
</organism>